<dbReference type="InterPro" id="IPR058210">
    <property type="entry name" value="SACS/Nov_dom"/>
</dbReference>
<accession>A0AAV1AC55</accession>
<dbReference type="PANTHER" id="PTHR32387:SF3">
    <property type="entry name" value="ATP_DNA BINDING PROTEIN"/>
    <property type="match status" value="1"/>
</dbReference>
<protein>
    <recommendedName>
        <fullName evidence="1">Sacsin/Nov domain-containing protein</fullName>
    </recommendedName>
</protein>
<keyword evidence="3" id="KW-1185">Reference proteome</keyword>
<evidence type="ECO:0000313" key="2">
    <source>
        <dbReference type="EMBL" id="CAI8608255.1"/>
    </source>
</evidence>
<evidence type="ECO:0000313" key="3">
    <source>
        <dbReference type="Proteomes" id="UP001157006"/>
    </source>
</evidence>
<dbReference type="EMBL" id="OX451739">
    <property type="protein sequence ID" value="CAI8608255.1"/>
    <property type="molecule type" value="Genomic_DNA"/>
</dbReference>
<dbReference type="Proteomes" id="UP001157006">
    <property type="component" value="Chromosome 4"/>
</dbReference>
<name>A0AAV1AC55_VICFA</name>
<gene>
    <name evidence="2" type="ORF">VFH_IV075440</name>
</gene>
<feature type="domain" description="Sacsin/Nov" evidence="1">
    <location>
        <begin position="27"/>
        <end position="143"/>
    </location>
</feature>
<dbReference type="PANTHER" id="PTHR32387">
    <property type="entry name" value="WU:FJ29H11"/>
    <property type="match status" value="1"/>
</dbReference>
<organism evidence="2 3">
    <name type="scientific">Vicia faba</name>
    <name type="common">Broad bean</name>
    <name type="synonym">Faba vulgaris</name>
    <dbReference type="NCBI Taxonomy" id="3906"/>
    <lineage>
        <taxon>Eukaryota</taxon>
        <taxon>Viridiplantae</taxon>
        <taxon>Streptophyta</taxon>
        <taxon>Embryophyta</taxon>
        <taxon>Tracheophyta</taxon>
        <taxon>Spermatophyta</taxon>
        <taxon>Magnoliopsida</taxon>
        <taxon>eudicotyledons</taxon>
        <taxon>Gunneridae</taxon>
        <taxon>Pentapetalae</taxon>
        <taxon>rosids</taxon>
        <taxon>fabids</taxon>
        <taxon>Fabales</taxon>
        <taxon>Fabaceae</taxon>
        <taxon>Papilionoideae</taxon>
        <taxon>50 kb inversion clade</taxon>
        <taxon>NPAAA clade</taxon>
        <taxon>Hologalegina</taxon>
        <taxon>IRL clade</taxon>
        <taxon>Fabeae</taxon>
        <taxon>Vicia</taxon>
    </lineage>
</organism>
<dbReference type="Pfam" id="PF25794">
    <property type="entry name" value="SACS"/>
    <property type="match status" value="1"/>
</dbReference>
<evidence type="ECO:0000259" key="1">
    <source>
        <dbReference type="Pfam" id="PF25794"/>
    </source>
</evidence>
<dbReference type="Gene3D" id="3.30.565.10">
    <property type="entry name" value="Histidine kinase-like ATPase, C-terminal domain"/>
    <property type="match status" value="1"/>
</dbReference>
<dbReference type="InterPro" id="IPR036890">
    <property type="entry name" value="HATPase_C_sf"/>
</dbReference>
<proteinExistence type="predicted"/>
<dbReference type="InterPro" id="IPR052957">
    <property type="entry name" value="Auxin_embryo_med"/>
</dbReference>
<sequence>MATPKQHVEEIRRTKFSIGGKPNPLTEDLHHAVKNLSAELYAKDVHFLMELIQNAEDNHYIDGESPTLEFVITSDDITGTGAPATLLIFNNEKGFSPKNIESICSVGRSTKKDNRSSGYIGEKGIGFKSVFLVTAQPYIFSNGYQIRFNERPCPNCRIGYVVPEWVEDKPTLVDIKKIYGAGKDSLPTTTIILPLKPGKVKPVKMQLSSIQPEVLLFLSKIRHLSVRDNDEDSKQKTETSVSISSEINFVTRKNMNAESYTVHLSAGKNSTDEKECSYYMWKQKFPVKLKNVVERRRGVKECVVTLAFPHQERLHKDKSLPGVYAFLPTEMVTYFPFIIQADFVLASSRETILFDDKWNKGILEYVPSAFVDAFKTLITGSDEVPVSSLPYMLKFLPVCSSPFENFNQVRQKIRSKLTEEKILPIETFTNQKHFYKPREVSRLLPSFWNILTKAQKEGVYLLDLSSHDGMKILSSSFDKSEYECVLNFLGVKLVNFDWYAKCIQSSNLVDGVSENIYLELLVFVSRFPSKLADDIPLIKYVASDGILSFSSLNECRHLGAGARCLVLASSTRNCPCSWLINWNNIFACVTNQFFMPESTQQALFQSRDKLHLLGWLRTVNIRTLDVYSFAFALCSSINNNCKLAIAYAHFLYHSFSKGYLSSHEVNALRSSIPLVDKFGRITKSINGVLLPANVSKWADLIGSNPWRNENYVELGKAYLNDSSYAGQYTDSGKLIEFLKTFVGASDIPYISPPNAGFSAADTPLTKDNAFLLLDWIRELKKRGVGPPKKFLECIKGGRWLKVTGNVYMPPSKSFLIGSSLGKLLQSGSVLVDIPLIDEMFYGDRINEYKEELETVGVMFNCEEACEFIGRELMSRAASFSLHRSHVLLMLNFIQYLKKSLLPLDKFVNSIKEGTWLKTSWGFRSPVGSVLNDSGWQVASQISNIPFIDQSYFGKEIYSYKEELKLLGVIVDASGNYQVVVEHLKLPSDLASLTAEAFLLIMECIRHSDTPINLLNLLKGKNCLKTNMGFKKPGECFLYDPVWGCILEVFDDLPVIDHKFYGEKIFSFKDELKQTEVLVDFMDAIKKFASLFERKASEASINQQNVISFLSCCRLLEGTDYSFPSEFKTTIRKSKWLHTSVDGFRCPKQCILYGPEWKLISSITCLPFIDYSDKCCGLGIYEYKAELKSIGVVTEFKDGLRFVPECLNFPSDLSTISPESVFSFLECVQLLMQDNKLSFSDDFRKRLSEYWLKTHAGYRPPEKCLLFDSKWSSFLNPTDGPFIDENVYGPNIASFRKELNAIGVISEVEKGCSLLASHIESLSDHDTIVKIYKYLCEHNWKPEERAARKVWVLDGNKGGKWVDSKECMVHDPAKLFGSKFYVLDDIYDDSSILLFFYFAMEIKNKPSLEDYVDLWNEWGRSIEQLSYDECCRFWTSISKHLSTNEEKKLAGSLMKLPTTSGNNEIFLVDREDAFIPDNLHMKKLFEMMKLPTTSGNNEIFLVDREDAFIPDNLHMKKLFEKEKVFVWYPQYNMTPLSKCKLSEIYRKIGARNISESLSKEESSLVNDGDKLKYVDPNNIFNLKGLVKLILGFLACSSLKMEPKKRHEAVQSLINLSFHETMEPLDVSYSLSLSSGDIITKKANKRVRWESQSCNFIIQKSDGVPGDSLKYASNFSEAISEGVLCENHDYVPALSELITLGFVMKFKNEEVDFLMESKNLQIDLEDEEFLSSAFPFD</sequence>
<dbReference type="NCBIfam" id="NF047352">
    <property type="entry name" value="P_loop_sacsin"/>
    <property type="match status" value="1"/>
</dbReference>
<dbReference type="SUPFAM" id="SSF55874">
    <property type="entry name" value="ATPase domain of HSP90 chaperone/DNA topoisomerase II/histidine kinase"/>
    <property type="match status" value="1"/>
</dbReference>
<reference evidence="2 3" key="1">
    <citation type="submission" date="2023-01" db="EMBL/GenBank/DDBJ databases">
        <authorList>
            <person name="Kreplak J."/>
        </authorList>
    </citation>
    <scope>NUCLEOTIDE SEQUENCE [LARGE SCALE GENOMIC DNA]</scope>
</reference>